<gene>
    <name evidence="4" type="ORF">SAMN04487992_10553</name>
</gene>
<sequence>MQLDRIFVSEDIDSNNLGVTTTLQNMGYAQIGHSQYCDDALLKLKKALNDGTPYDLLITDLSFENPRAKKNIQNGQELVTAIKAIQPTLKVVVFSVEDDHHTITTLFSDQQIDAYVCKGLNGLSELQKSIKAITNHEQYTCPIATAVLQQKNVLALDGYEQQLLAYLAKGYTQHEISALLKEQDISPNSVRSIEANISKLKDYFNATNTTHLVYVASSLGLI</sequence>
<evidence type="ECO:0000313" key="5">
    <source>
        <dbReference type="Proteomes" id="UP000182114"/>
    </source>
</evidence>
<proteinExistence type="predicted"/>
<evidence type="ECO:0000259" key="3">
    <source>
        <dbReference type="PROSITE" id="PS50110"/>
    </source>
</evidence>
<dbReference type="GO" id="GO:0006355">
    <property type="term" value="P:regulation of DNA-templated transcription"/>
    <property type="evidence" value="ECO:0007669"/>
    <property type="project" value="InterPro"/>
</dbReference>
<accession>A0A1G7GTP7</accession>
<organism evidence="4 5">
    <name type="scientific">Cellulophaga baltica</name>
    <dbReference type="NCBI Taxonomy" id="76594"/>
    <lineage>
        <taxon>Bacteria</taxon>
        <taxon>Pseudomonadati</taxon>
        <taxon>Bacteroidota</taxon>
        <taxon>Flavobacteriia</taxon>
        <taxon>Flavobacteriales</taxon>
        <taxon>Flavobacteriaceae</taxon>
        <taxon>Cellulophaga</taxon>
    </lineage>
</organism>
<dbReference type="Proteomes" id="UP000182114">
    <property type="component" value="Unassembled WGS sequence"/>
</dbReference>
<dbReference type="Gene3D" id="1.10.10.10">
    <property type="entry name" value="Winged helix-like DNA-binding domain superfamily/Winged helix DNA-binding domain"/>
    <property type="match status" value="1"/>
</dbReference>
<keyword evidence="5" id="KW-1185">Reference proteome</keyword>
<dbReference type="eggNOG" id="COG2197">
    <property type="taxonomic scope" value="Bacteria"/>
</dbReference>
<evidence type="ECO:0000256" key="1">
    <source>
        <dbReference type="ARBA" id="ARBA00023125"/>
    </source>
</evidence>
<dbReference type="InterPro" id="IPR036388">
    <property type="entry name" value="WH-like_DNA-bd_sf"/>
</dbReference>
<keyword evidence="2" id="KW-0597">Phosphoprotein</keyword>
<dbReference type="GO" id="GO:0003677">
    <property type="term" value="F:DNA binding"/>
    <property type="evidence" value="ECO:0007669"/>
    <property type="project" value="UniProtKB-KW"/>
</dbReference>
<dbReference type="InterPro" id="IPR001789">
    <property type="entry name" value="Sig_transdc_resp-reg_receiver"/>
</dbReference>
<dbReference type="AlphaFoldDB" id="A0A1G7GTP7"/>
<keyword evidence="1 4" id="KW-0238">DNA-binding</keyword>
<dbReference type="SUPFAM" id="SSF52172">
    <property type="entry name" value="CheY-like"/>
    <property type="match status" value="1"/>
</dbReference>
<dbReference type="GO" id="GO:0000160">
    <property type="term" value="P:phosphorelay signal transduction system"/>
    <property type="evidence" value="ECO:0007669"/>
    <property type="project" value="InterPro"/>
</dbReference>
<evidence type="ECO:0000256" key="2">
    <source>
        <dbReference type="PROSITE-ProRule" id="PRU00169"/>
    </source>
</evidence>
<dbReference type="Gene3D" id="3.40.50.2300">
    <property type="match status" value="1"/>
</dbReference>
<name>A0A1G7GTP7_9FLAO</name>
<dbReference type="SUPFAM" id="SSF46894">
    <property type="entry name" value="C-terminal effector domain of the bipartite response regulators"/>
    <property type="match status" value="1"/>
</dbReference>
<dbReference type="PROSITE" id="PS50110">
    <property type="entry name" value="RESPONSE_REGULATORY"/>
    <property type="match status" value="1"/>
</dbReference>
<dbReference type="InterPro" id="IPR016032">
    <property type="entry name" value="Sig_transdc_resp-reg_C-effctor"/>
</dbReference>
<dbReference type="EMBL" id="FNBD01000005">
    <property type="protein sequence ID" value="SDE91517.1"/>
    <property type="molecule type" value="Genomic_DNA"/>
</dbReference>
<feature type="modified residue" description="4-aspartylphosphate" evidence="2">
    <location>
        <position position="60"/>
    </location>
</feature>
<evidence type="ECO:0000313" key="4">
    <source>
        <dbReference type="EMBL" id="SDE91517.1"/>
    </source>
</evidence>
<reference evidence="5" key="1">
    <citation type="submission" date="2016-10" db="EMBL/GenBank/DDBJ databases">
        <authorList>
            <person name="Varghese N."/>
            <person name="Submissions S."/>
        </authorList>
    </citation>
    <scope>NUCLEOTIDE SEQUENCE [LARGE SCALE GENOMIC DNA]</scope>
    <source>
        <strain evidence="5">DSM 24729</strain>
    </source>
</reference>
<protein>
    <submittedName>
        <fullName evidence="4">DNA-binding response regulator, NarL/FixJ family, contains REC and HTH domains</fullName>
    </submittedName>
</protein>
<feature type="domain" description="Response regulatory" evidence="3">
    <location>
        <begin position="5"/>
        <end position="133"/>
    </location>
</feature>
<dbReference type="InterPro" id="IPR011006">
    <property type="entry name" value="CheY-like_superfamily"/>
</dbReference>